<feature type="compositionally biased region" description="Basic and acidic residues" evidence="1">
    <location>
        <begin position="27"/>
        <end position="38"/>
    </location>
</feature>
<dbReference type="EMBL" id="BKCJ011174643">
    <property type="protein sequence ID" value="GFC98858.1"/>
    <property type="molecule type" value="Genomic_DNA"/>
</dbReference>
<feature type="non-terminal residue" evidence="2">
    <location>
        <position position="1"/>
    </location>
</feature>
<organism evidence="2">
    <name type="scientific">Tanacetum cinerariifolium</name>
    <name type="common">Dalmatian daisy</name>
    <name type="synonym">Chrysanthemum cinerariifolium</name>
    <dbReference type="NCBI Taxonomy" id="118510"/>
    <lineage>
        <taxon>Eukaryota</taxon>
        <taxon>Viridiplantae</taxon>
        <taxon>Streptophyta</taxon>
        <taxon>Embryophyta</taxon>
        <taxon>Tracheophyta</taxon>
        <taxon>Spermatophyta</taxon>
        <taxon>Magnoliopsida</taxon>
        <taxon>eudicotyledons</taxon>
        <taxon>Gunneridae</taxon>
        <taxon>Pentapetalae</taxon>
        <taxon>asterids</taxon>
        <taxon>campanulids</taxon>
        <taxon>Asterales</taxon>
        <taxon>Asteraceae</taxon>
        <taxon>Asteroideae</taxon>
        <taxon>Anthemideae</taxon>
        <taxon>Anthemidinae</taxon>
        <taxon>Tanacetum</taxon>
    </lineage>
</organism>
<reference evidence="2" key="1">
    <citation type="journal article" date="2019" name="Sci. Rep.">
        <title>Draft genome of Tanacetum cinerariifolium, the natural source of mosquito coil.</title>
        <authorList>
            <person name="Yamashiro T."/>
            <person name="Shiraishi A."/>
            <person name="Satake H."/>
            <person name="Nakayama K."/>
        </authorList>
    </citation>
    <scope>NUCLEOTIDE SEQUENCE</scope>
</reference>
<evidence type="ECO:0000256" key="1">
    <source>
        <dbReference type="SAM" id="MobiDB-lite"/>
    </source>
</evidence>
<protein>
    <submittedName>
        <fullName evidence="2">Uncharacterized protein</fullName>
    </submittedName>
</protein>
<evidence type="ECO:0000313" key="2">
    <source>
        <dbReference type="EMBL" id="GFC98858.1"/>
    </source>
</evidence>
<gene>
    <name evidence="2" type="ORF">Tci_870828</name>
</gene>
<sequence length="164" mass="18104">PVVTGFQTNDIAGTKDNIVAGQAKKKKEPEQEKDTRSEFEGLLQQERKTEHINNTNSFNTLSLPVSTVGPSFVNATSPSPINTVGTPASTDAFEEHPFEQFSPFNNAFSLPHVPIMTIINDMAIFGNAYDDEAVEEEVDMNNVVSSYIIFDAPLTKFLKDHPKD</sequence>
<comment type="caution">
    <text evidence="2">The sequence shown here is derived from an EMBL/GenBank/DDBJ whole genome shotgun (WGS) entry which is preliminary data.</text>
</comment>
<feature type="compositionally biased region" description="Polar residues" evidence="1">
    <location>
        <begin position="1"/>
        <end position="11"/>
    </location>
</feature>
<accession>A0A699SNM6</accession>
<proteinExistence type="predicted"/>
<name>A0A699SNM6_TANCI</name>
<feature type="region of interest" description="Disordered" evidence="1">
    <location>
        <begin position="1"/>
        <end position="38"/>
    </location>
</feature>
<dbReference type="AlphaFoldDB" id="A0A699SNM6"/>